<dbReference type="EMBL" id="FQXG01000003">
    <property type="protein sequence ID" value="SHH54760.1"/>
    <property type="molecule type" value="Genomic_DNA"/>
</dbReference>
<dbReference type="OrthoDB" id="9010662at2"/>
<organism evidence="1 2">
    <name type="scientific">Ferrimonas marina</name>
    <dbReference type="NCBI Taxonomy" id="299255"/>
    <lineage>
        <taxon>Bacteria</taxon>
        <taxon>Pseudomonadati</taxon>
        <taxon>Pseudomonadota</taxon>
        <taxon>Gammaproteobacteria</taxon>
        <taxon>Alteromonadales</taxon>
        <taxon>Ferrimonadaceae</taxon>
        <taxon>Ferrimonas</taxon>
    </lineage>
</organism>
<keyword evidence="2" id="KW-1185">Reference proteome</keyword>
<protein>
    <submittedName>
        <fullName evidence="1">Uncharacterized protein</fullName>
    </submittedName>
</protein>
<sequence length="116" mass="13271">MTLAGLKDFALEVLVGKRHYPLQVENWGADTYIVGSKGHHDLDEFMAQVRKDFDWPLGMPEHIYLKAVPGRDGTEYRLATKNTRGAFPATQAVEQYGEYRYEAIRAREQGVERQAQ</sequence>
<dbReference type="RefSeq" id="WP_067655931.1">
    <property type="nucleotide sequence ID" value="NZ_FQXG01000003.1"/>
</dbReference>
<evidence type="ECO:0000313" key="1">
    <source>
        <dbReference type="EMBL" id="SHH54760.1"/>
    </source>
</evidence>
<accession>A0A1M5TVV9</accession>
<proteinExistence type="predicted"/>
<evidence type="ECO:0000313" key="2">
    <source>
        <dbReference type="Proteomes" id="UP000184268"/>
    </source>
</evidence>
<reference evidence="1 2" key="1">
    <citation type="submission" date="2016-11" db="EMBL/GenBank/DDBJ databases">
        <authorList>
            <person name="Jaros S."/>
            <person name="Januszkiewicz K."/>
            <person name="Wedrychowicz H."/>
        </authorList>
    </citation>
    <scope>NUCLEOTIDE SEQUENCE [LARGE SCALE GENOMIC DNA]</scope>
    <source>
        <strain evidence="1 2">DSM 16917</strain>
    </source>
</reference>
<dbReference type="Proteomes" id="UP000184268">
    <property type="component" value="Unassembled WGS sequence"/>
</dbReference>
<name>A0A1M5TVV9_9GAMM</name>
<dbReference type="STRING" id="299255.SAMN02745129_2294"/>
<gene>
    <name evidence="1" type="ORF">SAMN02745129_2294</name>
</gene>
<dbReference type="AlphaFoldDB" id="A0A1M5TVV9"/>